<protein>
    <recommendedName>
        <fullName evidence="4">Histidine kinase N-terminal 7TM region domain-containing protein</fullName>
    </recommendedName>
</protein>
<dbReference type="RefSeq" id="WP_379661985.1">
    <property type="nucleotide sequence ID" value="NZ_JBHUDG010000005.1"/>
</dbReference>
<keyword evidence="1" id="KW-1133">Transmembrane helix</keyword>
<gene>
    <name evidence="2" type="ORF">ACFSAH_06960</name>
</gene>
<feature type="transmembrane region" description="Helical" evidence="1">
    <location>
        <begin position="60"/>
        <end position="83"/>
    </location>
</feature>
<evidence type="ECO:0008006" key="4">
    <source>
        <dbReference type="Google" id="ProtNLM"/>
    </source>
</evidence>
<feature type="transmembrane region" description="Helical" evidence="1">
    <location>
        <begin position="137"/>
        <end position="158"/>
    </location>
</feature>
<sequence length="294" mass="34742">MSLYQAISWVSFVHLFILGFLVLFKARKHQAFKFFAVFLFSFSYVHLNHLFILYHKAADLWMINEIVFLAIFILGPSYLQFVAQMVGIKILWRKYFWIHLVPVFCFLIYYFSFLLTSKQDLQSFYEQSIYRQPLSNTLLTSFAALQKGMYVLWSLYILHQHFKKTGDYTLKWLMYATKGLLALCFVIAPIMIFIADKEADIIYVAMPITTGVLYLYFSFKILTHGVYNEEKILAVIEQKYVANNLSGSFKEELDKLLYFFDNPNKKTLPGTELKQKVYDINNSFKKFLRLLNED</sequence>
<evidence type="ECO:0000313" key="3">
    <source>
        <dbReference type="Proteomes" id="UP001597118"/>
    </source>
</evidence>
<keyword evidence="1" id="KW-0812">Transmembrane</keyword>
<feature type="transmembrane region" description="Helical" evidence="1">
    <location>
        <begin position="31"/>
        <end position="54"/>
    </location>
</feature>
<keyword evidence="1" id="KW-0472">Membrane</keyword>
<feature type="transmembrane region" description="Helical" evidence="1">
    <location>
        <begin position="179"/>
        <end position="195"/>
    </location>
</feature>
<reference evidence="3" key="1">
    <citation type="journal article" date="2019" name="Int. J. Syst. Evol. Microbiol.">
        <title>The Global Catalogue of Microorganisms (GCM) 10K type strain sequencing project: providing services to taxonomists for standard genome sequencing and annotation.</title>
        <authorList>
            <consortium name="The Broad Institute Genomics Platform"/>
            <consortium name="The Broad Institute Genome Sequencing Center for Infectious Disease"/>
            <person name="Wu L."/>
            <person name="Ma J."/>
        </authorList>
    </citation>
    <scope>NUCLEOTIDE SEQUENCE [LARGE SCALE GENOMIC DNA]</scope>
    <source>
        <strain evidence="3">CCUG 53762</strain>
    </source>
</reference>
<dbReference type="EMBL" id="JBHUDG010000005">
    <property type="protein sequence ID" value="MFD1629607.1"/>
    <property type="molecule type" value="Genomic_DNA"/>
</dbReference>
<accession>A0ABW4IB20</accession>
<evidence type="ECO:0000256" key="1">
    <source>
        <dbReference type="SAM" id="Phobius"/>
    </source>
</evidence>
<name>A0ABW4IB20_9SPHI</name>
<comment type="caution">
    <text evidence="2">The sequence shown here is derived from an EMBL/GenBank/DDBJ whole genome shotgun (WGS) entry which is preliminary data.</text>
</comment>
<dbReference type="Proteomes" id="UP001597118">
    <property type="component" value="Unassembled WGS sequence"/>
</dbReference>
<proteinExistence type="predicted"/>
<feature type="transmembrane region" description="Helical" evidence="1">
    <location>
        <begin position="95"/>
        <end position="117"/>
    </location>
</feature>
<feature type="transmembrane region" description="Helical" evidence="1">
    <location>
        <begin position="201"/>
        <end position="219"/>
    </location>
</feature>
<feature type="transmembrane region" description="Helical" evidence="1">
    <location>
        <begin position="6"/>
        <end position="24"/>
    </location>
</feature>
<evidence type="ECO:0000313" key="2">
    <source>
        <dbReference type="EMBL" id="MFD1629607.1"/>
    </source>
</evidence>
<keyword evidence="3" id="KW-1185">Reference proteome</keyword>
<organism evidence="2 3">
    <name type="scientific">Pseudopedobacter beijingensis</name>
    <dbReference type="NCBI Taxonomy" id="1207056"/>
    <lineage>
        <taxon>Bacteria</taxon>
        <taxon>Pseudomonadati</taxon>
        <taxon>Bacteroidota</taxon>
        <taxon>Sphingobacteriia</taxon>
        <taxon>Sphingobacteriales</taxon>
        <taxon>Sphingobacteriaceae</taxon>
        <taxon>Pseudopedobacter</taxon>
    </lineage>
</organism>